<reference evidence="9 10" key="1">
    <citation type="submission" date="2022-05" db="EMBL/GenBank/DDBJ databases">
        <authorList>
            <consortium name="Genoscope - CEA"/>
            <person name="William W."/>
        </authorList>
    </citation>
    <scope>NUCLEOTIDE SEQUENCE [LARGE SCALE GENOMIC DNA]</scope>
</reference>
<feature type="compositionally biased region" description="Polar residues" evidence="5">
    <location>
        <begin position="614"/>
        <end position="624"/>
    </location>
</feature>
<dbReference type="SMART" id="SM00325">
    <property type="entry name" value="RhoGEF"/>
    <property type="match status" value="1"/>
</dbReference>
<feature type="region of interest" description="Disordered" evidence="5">
    <location>
        <begin position="206"/>
        <end position="275"/>
    </location>
</feature>
<feature type="compositionally biased region" description="Basic and acidic residues" evidence="5">
    <location>
        <begin position="380"/>
        <end position="389"/>
    </location>
</feature>
<evidence type="ECO:0000313" key="10">
    <source>
        <dbReference type="Proteomes" id="UP001159427"/>
    </source>
</evidence>
<dbReference type="Gene3D" id="1.10.555.10">
    <property type="entry name" value="Rho GTPase activation protein"/>
    <property type="match status" value="1"/>
</dbReference>
<evidence type="ECO:0000256" key="3">
    <source>
        <dbReference type="ARBA" id="ARBA00022468"/>
    </source>
</evidence>
<feature type="compositionally biased region" description="Polar residues" evidence="5">
    <location>
        <begin position="208"/>
        <end position="223"/>
    </location>
</feature>
<dbReference type="PROSITE" id="PS50238">
    <property type="entry name" value="RHOGAP"/>
    <property type="match status" value="1"/>
</dbReference>
<evidence type="ECO:0000256" key="2">
    <source>
        <dbReference type="ARBA" id="ARBA00004552"/>
    </source>
</evidence>
<dbReference type="Gene3D" id="2.30.29.30">
    <property type="entry name" value="Pleckstrin-homology domain (PH domain)/Phosphotyrosine-binding domain (PTB)"/>
    <property type="match status" value="1"/>
</dbReference>
<dbReference type="PROSITE" id="PS50004">
    <property type="entry name" value="C2"/>
    <property type="match status" value="1"/>
</dbReference>
<feature type="compositionally biased region" description="Basic and acidic residues" evidence="5">
    <location>
        <begin position="401"/>
        <end position="415"/>
    </location>
</feature>
<dbReference type="InterPro" id="IPR000008">
    <property type="entry name" value="C2_dom"/>
</dbReference>
<dbReference type="PANTHER" id="PTHR23182:SF1">
    <property type="entry name" value="RHO GTPASE ACTIVATING PROTEIN AT 1A, ISOFORM E"/>
    <property type="match status" value="1"/>
</dbReference>
<dbReference type="InterPro" id="IPR001849">
    <property type="entry name" value="PH_domain"/>
</dbReference>
<evidence type="ECO:0000259" key="8">
    <source>
        <dbReference type="PROSITE" id="PS50238"/>
    </source>
</evidence>
<gene>
    <name evidence="9" type="ORF">PEVE_00006268</name>
</gene>
<feature type="region of interest" description="Disordered" evidence="5">
    <location>
        <begin position="289"/>
        <end position="346"/>
    </location>
</feature>
<dbReference type="SUPFAM" id="SSF50729">
    <property type="entry name" value="PH domain-like"/>
    <property type="match status" value="1"/>
</dbReference>
<dbReference type="CDD" id="cd00160">
    <property type="entry name" value="RhoGEF"/>
    <property type="match status" value="1"/>
</dbReference>
<dbReference type="PANTHER" id="PTHR23182">
    <property type="entry name" value="BREAKPOINT CLUSTER REGION PROTEIN BCR"/>
    <property type="match status" value="1"/>
</dbReference>
<feature type="domain" description="C2" evidence="6">
    <location>
        <begin position="1085"/>
        <end position="1202"/>
    </location>
</feature>
<feature type="region of interest" description="Disordered" evidence="5">
    <location>
        <begin position="508"/>
        <end position="632"/>
    </location>
</feature>
<feature type="region of interest" description="Disordered" evidence="5">
    <location>
        <begin position="442"/>
        <end position="479"/>
    </location>
</feature>
<evidence type="ECO:0000256" key="4">
    <source>
        <dbReference type="ARBA" id="ARBA00022658"/>
    </source>
</evidence>
<evidence type="ECO:0000259" key="7">
    <source>
        <dbReference type="PROSITE" id="PS50010"/>
    </source>
</evidence>
<dbReference type="SUPFAM" id="SSF48065">
    <property type="entry name" value="DBL homology domain (DH-domain)"/>
    <property type="match status" value="1"/>
</dbReference>
<feature type="compositionally biased region" description="Basic and acidic residues" evidence="5">
    <location>
        <begin position="224"/>
        <end position="241"/>
    </location>
</feature>
<dbReference type="InterPro" id="IPR035892">
    <property type="entry name" value="C2_domain_sf"/>
</dbReference>
<dbReference type="Pfam" id="PF00620">
    <property type="entry name" value="RhoGAP"/>
    <property type="match status" value="1"/>
</dbReference>
<feature type="compositionally biased region" description="Basic and acidic residues" evidence="5">
    <location>
        <begin position="562"/>
        <end position="575"/>
    </location>
</feature>
<feature type="compositionally biased region" description="Basic and acidic residues" evidence="5">
    <location>
        <begin position="265"/>
        <end position="275"/>
    </location>
</feature>
<accession>A0ABN8LWG1</accession>
<dbReference type="EMBL" id="CALNXI010000140">
    <property type="protein sequence ID" value="CAH3020226.1"/>
    <property type="molecule type" value="Genomic_DNA"/>
</dbReference>
<keyword evidence="3" id="KW-0343">GTPase activation</keyword>
<feature type="compositionally biased region" description="Basic residues" evidence="5">
    <location>
        <begin position="469"/>
        <end position="478"/>
    </location>
</feature>
<dbReference type="Proteomes" id="UP001159427">
    <property type="component" value="Unassembled WGS sequence"/>
</dbReference>
<evidence type="ECO:0000256" key="5">
    <source>
        <dbReference type="SAM" id="MobiDB-lite"/>
    </source>
</evidence>
<dbReference type="InterPro" id="IPR037769">
    <property type="entry name" value="Abr/Bcr"/>
</dbReference>
<dbReference type="InterPro" id="IPR000219">
    <property type="entry name" value="DH_dom"/>
</dbReference>
<feature type="domain" description="DH" evidence="7">
    <location>
        <begin position="679"/>
        <end position="867"/>
    </location>
</feature>
<feature type="compositionally biased region" description="Polar residues" evidence="5">
    <location>
        <begin position="523"/>
        <end position="532"/>
    </location>
</feature>
<evidence type="ECO:0000256" key="1">
    <source>
        <dbReference type="ARBA" id="ARBA00004489"/>
    </source>
</evidence>
<comment type="subcellular location">
    <subcellularLocation>
        <location evidence="1">Cell projection</location>
        <location evidence="1">Axon</location>
    </subcellularLocation>
    <subcellularLocation>
        <location evidence="2">Cell projection</location>
        <location evidence="2">Dendritic spine</location>
    </subcellularLocation>
</comment>
<dbReference type="SMART" id="SM00239">
    <property type="entry name" value="C2"/>
    <property type="match status" value="1"/>
</dbReference>
<dbReference type="SUPFAM" id="SSF49562">
    <property type="entry name" value="C2 domain (Calcium/lipid-binding domain, CaLB)"/>
    <property type="match status" value="1"/>
</dbReference>
<comment type="caution">
    <text evidence="9">The sequence shown here is derived from an EMBL/GenBank/DDBJ whole genome shotgun (WGS) entry which is preliminary data.</text>
</comment>
<name>A0ABN8LWG1_9CNID</name>
<feature type="compositionally biased region" description="Low complexity" evidence="5">
    <location>
        <begin position="978"/>
        <end position="988"/>
    </location>
</feature>
<protein>
    <recommendedName>
        <fullName evidence="11">Active breakpoint cluster region-related protein</fullName>
    </recommendedName>
</protein>
<dbReference type="SMART" id="SM00324">
    <property type="entry name" value="RhoGAP"/>
    <property type="match status" value="1"/>
</dbReference>
<dbReference type="SMART" id="SM00233">
    <property type="entry name" value="PH"/>
    <property type="match status" value="1"/>
</dbReference>
<feature type="compositionally biased region" description="Low complexity" evidence="5">
    <location>
        <begin position="650"/>
        <end position="661"/>
    </location>
</feature>
<dbReference type="Gene3D" id="2.60.40.150">
    <property type="entry name" value="C2 domain"/>
    <property type="match status" value="1"/>
</dbReference>
<dbReference type="InterPro" id="IPR035899">
    <property type="entry name" value="DBL_dom_sf"/>
</dbReference>
<evidence type="ECO:0000259" key="6">
    <source>
        <dbReference type="PROSITE" id="PS50004"/>
    </source>
</evidence>
<keyword evidence="4" id="KW-0344">Guanine-nucleotide releasing factor</keyword>
<organism evidence="9 10">
    <name type="scientific">Porites evermanni</name>
    <dbReference type="NCBI Taxonomy" id="104178"/>
    <lineage>
        <taxon>Eukaryota</taxon>
        <taxon>Metazoa</taxon>
        <taxon>Cnidaria</taxon>
        <taxon>Anthozoa</taxon>
        <taxon>Hexacorallia</taxon>
        <taxon>Scleractinia</taxon>
        <taxon>Fungiina</taxon>
        <taxon>Poritidae</taxon>
        <taxon>Porites</taxon>
    </lineage>
</organism>
<dbReference type="Gene3D" id="1.20.900.10">
    <property type="entry name" value="Dbl homology (DH) domain"/>
    <property type="match status" value="1"/>
</dbReference>
<dbReference type="InterPro" id="IPR000198">
    <property type="entry name" value="RhoGAP_dom"/>
</dbReference>
<dbReference type="PROSITE" id="PS50010">
    <property type="entry name" value="DH_2"/>
    <property type="match status" value="1"/>
</dbReference>
<feature type="region of interest" description="Disordered" evidence="5">
    <location>
        <begin position="969"/>
        <end position="1001"/>
    </location>
</feature>
<dbReference type="Pfam" id="PF00168">
    <property type="entry name" value="C2"/>
    <property type="match status" value="1"/>
</dbReference>
<dbReference type="InterPro" id="IPR011993">
    <property type="entry name" value="PH-like_dom_sf"/>
</dbReference>
<sequence>MDHREAFIATWINFFPTIKPPNTEFLQFCGCGGENRSQEQIFERINLCKERLDSALNVLKSEGFILKWLTEILNTKDVYQSDSELVKVLNMFFPSSFEPWTMLMDTAPKSVTTEVATGTECTSVSNEPNGNNSKLLDNCDLNEGRNKAISEVVEAGFADGSEQALGGSEDEKSLELDFNNKRGITGVPGKLFSSENNEFDEEECSLYDDQNTTEGNKLLSNNNTEERVEHDVWQTISREEENPTGSNPQDEQIVEEMSHESNSPDTEKPAGRKDRTLATVFSPLSKGINKAIPKGKWQLPRSPFSSSKHRRSDSKDSAASSEGDDFSSHHTESETPENLDSEVLSDDSEVRIKLNDIYLTNQADIMAGEGGGFCSGETSPIERHGDVVDFKGQGNSEDIEENKSIESEGDTRGETADDSSDVILGVVDELISYLEGIEVVSSDEFEAEGESPHEEEEEPEFMLFGGAVRPRKPHRPRKQLGSVMSIGNVSLMSTDSCVTPWSIDVAASEMQSADSSGEEDSVSTETRPSPGTSPGCGLPNMESKEKVEAPSTPPPKRPPRRSKTERLSRTLETPKKLTKASVSGDDDDDVFGKGDLETLNRSSEVTRFPKRSTSEQIRPRSQSTDNEDHKKLRKARGAHVVIGENNVDFPSSPVSSPGGSPAKHVRETCEDDEASKLHKRKWVVAAVLDSEKGYLECLNLLYKHMKPLKLSIESSAPILTLVDYNKIFHKLDEIYTIHNVFYNDLESRVSHWNDRHLIGDLFLSLVDQFDVYREYILNYKIALSTIRKCKASNEQFNNIFSKELSVGSIQEVTTLEGLFSKPVERVGRYIVALGDLIKQTPEDHADYEVLTNVLNTTKDFLAKITGDDRDSGVIQRAKKDHRLIKDAFIVELADGVRKFRHLFLFNDYIISTKRKITARSEQYVCKWYIPLHELQFHPTEISEAPQVIPVTSKADFDMLKSRIASTKAEIRREGGGMSTSHSPDSSPSSKRRRMQSASKVVEKMKKRLAEQEAALLLAIPSLPLTLYHKQGKTYTLLCKSDVERAEWKEKIIPLLEQNEDNPPAETLSVLDLHHLLEACKKLRTCKTLGRVSMKEDKGLLNGLLYVHIHSGRGFHKNDLSCAVEVDHFGQFVRKARTRTCKAATDPVWDQDFDVEVEGTRELKLHVYYKSRLNFDEHLAQGKIELLKENLTDLTKKTITITLDKQGAVTLSLQYSKSPKGIQRKKSLGEKGVFGVDIGTVSRRENSDIPLVVIGCVQEIEKRGMEEVGIYRLSGATSEVRRLKDAFDNNSQSALVQVAEADIHAVAGLLKMYLRDLPEPLFTDDHYPQFVEANRIKDVEEKKKAMTEIFETLPTPNRLTCVYLLDHLRRLSVHQDQNKMGQNNLATVFGPNVLRPSSSSGTDPTDLAQGTLDVMSQVGIFLWFLKCSSLQLPTDPELMRRLDPGRMLEATTLPSESPGRLI</sequence>
<feature type="region of interest" description="Disordered" evidence="5">
    <location>
        <begin position="645"/>
        <end position="665"/>
    </location>
</feature>
<feature type="domain" description="Rho-GAP" evidence="8">
    <location>
        <begin position="1235"/>
        <end position="1422"/>
    </location>
</feature>
<feature type="compositionally biased region" description="Acidic residues" evidence="5">
    <location>
        <begin position="442"/>
        <end position="460"/>
    </location>
</feature>
<feature type="region of interest" description="Disordered" evidence="5">
    <location>
        <begin position="376"/>
        <end position="420"/>
    </location>
</feature>
<proteinExistence type="predicted"/>
<dbReference type="Pfam" id="PF00621">
    <property type="entry name" value="RhoGEF"/>
    <property type="match status" value="1"/>
</dbReference>
<evidence type="ECO:0000313" key="9">
    <source>
        <dbReference type="EMBL" id="CAH3020226.1"/>
    </source>
</evidence>
<evidence type="ECO:0008006" key="11">
    <source>
        <dbReference type="Google" id="ProtNLM"/>
    </source>
</evidence>
<keyword evidence="10" id="KW-1185">Reference proteome</keyword>
<dbReference type="InterPro" id="IPR008936">
    <property type="entry name" value="Rho_GTPase_activation_prot"/>
</dbReference>
<feature type="compositionally biased region" description="Acidic residues" evidence="5">
    <location>
        <begin position="334"/>
        <end position="346"/>
    </location>
</feature>
<dbReference type="SUPFAM" id="SSF48350">
    <property type="entry name" value="GTPase activation domain, GAP"/>
    <property type="match status" value="1"/>
</dbReference>